<dbReference type="AlphaFoldDB" id="A0A1L7VK02"/>
<gene>
    <name evidence="1" type="ORF">FPRO_10482</name>
</gene>
<reference evidence="2" key="1">
    <citation type="journal article" date="2016" name="Genome Biol. Evol.">
        <title>Comparative 'omics' of the Fusarium fujikuroi species complex highlights differences in genetic potential and metabolite synthesis.</title>
        <authorList>
            <person name="Niehaus E.-M."/>
            <person name="Muensterkoetter M."/>
            <person name="Proctor R.H."/>
            <person name="Brown D.W."/>
            <person name="Sharon A."/>
            <person name="Idan Y."/>
            <person name="Oren-Young L."/>
            <person name="Sieber C.M."/>
            <person name="Novak O."/>
            <person name="Pencik A."/>
            <person name="Tarkowska D."/>
            <person name="Hromadova K."/>
            <person name="Freeman S."/>
            <person name="Maymon M."/>
            <person name="Elazar M."/>
            <person name="Youssef S.A."/>
            <person name="El-Shabrawy E.S.M."/>
            <person name="Shalaby A.B.A."/>
            <person name="Houterman P."/>
            <person name="Brock N.L."/>
            <person name="Burkhardt I."/>
            <person name="Tsavkelova E.A."/>
            <person name="Dickschat J.S."/>
            <person name="Galuszka P."/>
            <person name="Gueldener U."/>
            <person name="Tudzynski B."/>
        </authorList>
    </citation>
    <scope>NUCLEOTIDE SEQUENCE [LARGE SCALE GENOMIC DNA]</scope>
    <source>
        <strain evidence="2">ET1</strain>
    </source>
</reference>
<name>A0A1L7VK02_FUSPR</name>
<organism evidence="1 2">
    <name type="scientific">Fusarium proliferatum (strain ET1)</name>
    <name type="common">Orchid endophyte fungus</name>
    <dbReference type="NCBI Taxonomy" id="1227346"/>
    <lineage>
        <taxon>Eukaryota</taxon>
        <taxon>Fungi</taxon>
        <taxon>Dikarya</taxon>
        <taxon>Ascomycota</taxon>
        <taxon>Pezizomycotina</taxon>
        <taxon>Sordariomycetes</taxon>
        <taxon>Hypocreomycetidae</taxon>
        <taxon>Hypocreales</taxon>
        <taxon>Nectriaceae</taxon>
        <taxon>Fusarium</taxon>
        <taxon>Fusarium fujikuroi species complex</taxon>
    </lineage>
</organism>
<evidence type="ECO:0000313" key="2">
    <source>
        <dbReference type="Proteomes" id="UP000183971"/>
    </source>
</evidence>
<dbReference type="RefSeq" id="XP_031081486.1">
    <property type="nucleotide sequence ID" value="XM_031231451.1"/>
</dbReference>
<evidence type="ECO:0000313" key="1">
    <source>
        <dbReference type="EMBL" id="CZR40893.1"/>
    </source>
</evidence>
<dbReference type="EMBL" id="FJOF01000005">
    <property type="protein sequence ID" value="CZR40893.1"/>
    <property type="molecule type" value="Genomic_DNA"/>
</dbReference>
<accession>A0A1L7VK02</accession>
<dbReference type="Proteomes" id="UP000183971">
    <property type="component" value="Unassembled WGS sequence"/>
</dbReference>
<dbReference type="GeneID" id="42055353"/>
<protein>
    <submittedName>
        <fullName evidence="1">Uncharacterized protein</fullName>
    </submittedName>
</protein>
<dbReference type="VEuPathDB" id="FungiDB:FPRO_10482"/>
<keyword evidence="2" id="KW-1185">Reference proteome</keyword>
<comment type="caution">
    <text evidence="1">The sequence shown here is derived from an EMBL/GenBank/DDBJ whole genome shotgun (WGS) entry which is preliminary data.</text>
</comment>
<proteinExistence type="predicted"/>
<sequence length="62" mass="7108">MGLHGLRHLDELKLLIVFTWSLVDDAQEPITWRISFTLYAGHARRSDAGEILRGNKWDALFG</sequence>